<protein>
    <recommendedName>
        <fullName evidence="3">DoxX family protein</fullName>
    </recommendedName>
</protein>
<dbReference type="EMBL" id="BJLP01000043">
    <property type="protein sequence ID" value="GEA81988.1"/>
    <property type="molecule type" value="Genomic_DNA"/>
</dbReference>
<keyword evidence="2" id="KW-1185">Reference proteome</keyword>
<evidence type="ECO:0000313" key="1">
    <source>
        <dbReference type="EMBL" id="GEA81988.1"/>
    </source>
</evidence>
<evidence type="ECO:0000313" key="2">
    <source>
        <dbReference type="Proteomes" id="UP000315842"/>
    </source>
</evidence>
<accession>A0A4Y3KG57</accession>
<reference evidence="1 2" key="1">
    <citation type="submission" date="2019-06" db="EMBL/GenBank/DDBJ databases">
        <title>Whole genome shotgun sequence of Cellulomonas uda NBRC 3747.</title>
        <authorList>
            <person name="Hosoyama A."/>
            <person name="Uohara A."/>
            <person name="Ohji S."/>
            <person name="Ichikawa N."/>
        </authorList>
    </citation>
    <scope>NUCLEOTIDE SEQUENCE [LARGE SCALE GENOMIC DNA]</scope>
    <source>
        <strain evidence="1 2">NBRC 3747</strain>
    </source>
</reference>
<comment type="caution">
    <text evidence="1">The sequence shown here is derived from an EMBL/GenBank/DDBJ whole genome shotgun (WGS) entry which is preliminary data.</text>
</comment>
<dbReference type="RefSeq" id="WP_094179528.1">
    <property type="nucleotide sequence ID" value="NZ_BJLP01000043.1"/>
</dbReference>
<dbReference type="AlphaFoldDB" id="A0A4Y3KG57"/>
<sequence>MLLRRIARPLFASWFLTEGVDALRSPAPHVAAARAAVDRVGKAAPGARVDVTDEQLTALVRAHGAAVTLAAVALAAGKAPRTAALALAGLTAPLVLVNLPDRAERTPHQKRARRDRLVRSLAFAAGAVLVAADREGRPGLRWRLEDAHERRVAARADEA</sequence>
<gene>
    <name evidence="1" type="ORF">CUD01_24320</name>
</gene>
<name>A0A4Y3KG57_CELUD</name>
<dbReference type="Proteomes" id="UP000315842">
    <property type="component" value="Unassembled WGS sequence"/>
</dbReference>
<proteinExistence type="predicted"/>
<organism evidence="1 2">
    <name type="scientific">Cellulomonas uda</name>
    <dbReference type="NCBI Taxonomy" id="1714"/>
    <lineage>
        <taxon>Bacteria</taxon>
        <taxon>Bacillati</taxon>
        <taxon>Actinomycetota</taxon>
        <taxon>Actinomycetes</taxon>
        <taxon>Micrococcales</taxon>
        <taxon>Cellulomonadaceae</taxon>
        <taxon>Cellulomonas</taxon>
    </lineage>
</organism>
<evidence type="ECO:0008006" key="3">
    <source>
        <dbReference type="Google" id="ProtNLM"/>
    </source>
</evidence>